<protein>
    <submittedName>
        <fullName evidence="3">DUF4834 family protein</fullName>
    </submittedName>
</protein>
<reference evidence="4" key="1">
    <citation type="journal article" date="2019" name="Int. J. Syst. Evol. Microbiol.">
        <title>The Global Catalogue of Microorganisms (GCM) 10K type strain sequencing project: providing services to taxonomists for standard genome sequencing and annotation.</title>
        <authorList>
            <consortium name="The Broad Institute Genomics Platform"/>
            <consortium name="The Broad Institute Genome Sequencing Center for Infectious Disease"/>
            <person name="Wu L."/>
            <person name="Ma J."/>
        </authorList>
    </citation>
    <scope>NUCLEOTIDE SEQUENCE [LARGE SCALE GENOMIC DNA]</scope>
    <source>
        <strain evidence="4">JCM 16545</strain>
    </source>
</reference>
<keyword evidence="2" id="KW-0812">Transmembrane</keyword>
<comment type="caution">
    <text evidence="3">The sequence shown here is derived from an EMBL/GenBank/DDBJ whole genome shotgun (WGS) entry which is preliminary data.</text>
</comment>
<name>A0ABW4WUI4_9BACT</name>
<feature type="compositionally biased region" description="Low complexity" evidence="1">
    <location>
        <begin position="46"/>
        <end position="68"/>
    </location>
</feature>
<keyword evidence="2" id="KW-1133">Transmembrane helix</keyword>
<keyword evidence="4" id="KW-1185">Reference proteome</keyword>
<feature type="transmembrane region" description="Helical" evidence="2">
    <location>
        <begin position="6"/>
        <end position="27"/>
    </location>
</feature>
<organism evidence="3 4">
    <name type="scientific">Pontibacter silvestris</name>
    <dbReference type="NCBI Taxonomy" id="2305183"/>
    <lineage>
        <taxon>Bacteria</taxon>
        <taxon>Pseudomonadati</taxon>
        <taxon>Bacteroidota</taxon>
        <taxon>Cytophagia</taxon>
        <taxon>Cytophagales</taxon>
        <taxon>Hymenobacteraceae</taxon>
        <taxon>Pontibacter</taxon>
    </lineage>
</organism>
<feature type="region of interest" description="Disordered" evidence="1">
    <location>
        <begin position="46"/>
        <end position="73"/>
    </location>
</feature>
<dbReference type="Proteomes" id="UP001597369">
    <property type="component" value="Unassembled WGS sequence"/>
</dbReference>
<dbReference type="RefSeq" id="WP_229960140.1">
    <property type="nucleotide sequence ID" value="NZ_JAJJWI010000007.1"/>
</dbReference>
<proteinExistence type="predicted"/>
<accession>A0ABW4WUI4</accession>
<sequence>MLKFILTTLAIIFFIRLVAPVLFRWLLSAFLKKSMRNGNFFYNGNLNQQRQQRNNSNNGSNSSNGRSNGDVRIDYIPEQPNRSEFNGGEYVDYEEVK</sequence>
<dbReference type="InterPro" id="IPR032272">
    <property type="entry name" value="DUF4834"/>
</dbReference>
<evidence type="ECO:0000256" key="1">
    <source>
        <dbReference type="SAM" id="MobiDB-lite"/>
    </source>
</evidence>
<dbReference type="Pfam" id="PF16118">
    <property type="entry name" value="DUF4834"/>
    <property type="match status" value="1"/>
</dbReference>
<gene>
    <name evidence="3" type="ORF">ACFSKU_05915</name>
</gene>
<dbReference type="EMBL" id="JBHUHV010000019">
    <property type="protein sequence ID" value="MFD2066414.1"/>
    <property type="molecule type" value="Genomic_DNA"/>
</dbReference>
<evidence type="ECO:0000256" key="2">
    <source>
        <dbReference type="SAM" id="Phobius"/>
    </source>
</evidence>
<keyword evidence="2" id="KW-0472">Membrane</keyword>
<evidence type="ECO:0000313" key="3">
    <source>
        <dbReference type="EMBL" id="MFD2066414.1"/>
    </source>
</evidence>
<evidence type="ECO:0000313" key="4">
    <source>
        <dbReference type="Proteomes" id="UP001597369"/>
    </source>
</evidence>